<organism evidence="2 3">
    <name type="scientific">Pigmentiphaga soli</name>
    <dbReference type="NCBI Taxonomy" id="1007095"/>
    <lineage>
        <taxon>Bacteria</taxon>
        <taxon>Pseudomonadati</taxon>
        <taxon>Pseudomonadota</taxon>
        <taxon>Betaproteobacteria</taxon>
        <taxon>Burkholderiales</taxon>
        <taxon>Alcaligenaceae</taxon>
        <taxon>Pigmentiphaga</taxon>
    </lineage>
</organism>
<dbReference type="InterPro" id="IPR006680">
    <property type="entry name" value="Amidohydro-rel"/>
</dbReference>
<keyword evidence="3" id="KW-1185">Reference proteome</keyword>
<evidence type="ECO:0000259" key="1">
    <source>
        <dbReference type="Pfam" id="PF04909"/>
    </source>
</evidence>
<dbReference type="Proteomes" id="UP001501671">
    <property type="component" value="Unassembled WGS sequence"/>
</dbReference>
<dbReference type="PANTHER" id="PTHR35563">
    <property type="entry name" value="BARREL METAL-DEPENDENT HYDROLASE, PUTATIVE (AFU_ORTHOLOGUE AFUA_1G16240)-RELATED"/>
    <property type="match status" value="1"/>
</dbReference>
<reference evidence="3" key="1">
    <citation type="journal article" date="2019" name="Int. J. Syst. Evol. Microbiol.">
        <title>The Global Catalogue of Microorganisms (GCM) 10K type strain sequencing project: providing services to taxonomists for standard genome sequencing and annotation.</title>
        <authorList>
            <consortium name="The Broad Institute Genomics Platform"/>
            <consortium name="The Broad Institute Genome Sequencing Center for Infectious Disease"/>
            <person name="Wu L."/>
            <person name="Ma J."/>
        </authorList>
    </citation>
    <scope>NUCLEOTIDE SEQUENCE [LARGE SCALE GENOMIC DNA]</scope>
    <source>
        <strain evidence="3">JCM 17666</strain>
    </source>
</reference>
<evidence type="ECO:0000313" key="2">
    <source>
        <dbReference type="EMBL" id="GAA4338476.1"/>
    </source>
</evidence>
<accession>A0ABP8HF28</accession>
<dbReference type="InterPro" id="IPR052358">
    <property type="entry name" value="Aro_Compnd_Degr_Hydrolases"/>
</dbReference>
<comment type="caution">
    <text evidence="2">The sequence shown here is derived from an EMBL/GenBank/DDBJ whole genome shotgun (WGS) entry which is preliminary data.</text>
</comment>
<feature type="domain" description="Amidohydrolase-related" evidence="1">
    <location>
        <begin position="24"/>
        <end position="288"/>
    </location>
</feature>
<dbReference type="RefSeq" id="WP_345251225.1">
    <property type="nucleotide sequence ID" value="NZ_BAABFO010000019.1"/>
</dbReference>
<dbReference type="InterPro" id="IPR032466">
    <property type="entry name" value="Metal_Hydrolase"/>
</dbReference>
<protein>
    <submittedName>
        <fullName evidence="2">Amidohydrolase family protein</fullName>
    </submittedName>
</protein>
<dbReference type="Gene3D" id="3.20.20.140">
    <property type="entry name" value="Metal-dependent hydrolases"/>
    <property type="match status" value="1"/>
</dbReference>
<proteinExistence type="predicted"/>
<gene>
    <name evidence="2" type="ORF">GCM10023144_35590</name>
</gene>
<dbReference type="PANTHER" id="PTHR35563:SF2">
    <property type="entry name" value="BARREL METAL-DEPENDENT HYDROLASE, PUTATIVE (AFU_ORTHOLOGUE AFUA_1G16240)-RELATED"/>
    <property type="match status" value="1"/>
</dbReference>
<dbReference type="EMBL" id="BAABFO010000019">
    <property type="protein sequence ID" value="GAA4338476.1"/>
    <property type="molecule type" value="Genomic_DNA"/>
</dbReference>
<sequence length="302" mass="32155">MTPDIAPADPHPRPPRFDVPSPAWDCHAHVFGPVGRFPYAARREYTPPDQPLAAYLRMLDAIGVRHGVLSQPSVYGDDNRCLLDALRAAGGRLRGIVVADVLAMDDARLEALTADGVRGVRINMALPGGLPVALLDDVGARLRGSGWHLEIVLDKVGSLPALIPALRRAAVPVVIEQMGSVRVAAGPAPAGFAELAGLLRDGAVWAKISHPYKISAAPPAYRDTVPLARELVAAAPTRLLWGSDWPHPRVPGPMPNDGALLDLLYDWIDGDRAIAETILCRNPAQLYGPHAGGGRTDEEGTT</sequence>
<dbReference type="Pfam" id="PF04909">
    <property type="entry name" value="Amidohydro_2"/>
    <property type="match status" value="1"/>
</dbReference>
<dbReference type="SUPFAM" id="SSF51556">
    <property type="entry name" value="Metallo-dependent hydrolases"/>
    <property type="match status" value="1"/>
</dbReference>
<evidence type="ECO:0000313" key="3">
    <source>
        <dbReference type="Proteomes" id="UP001501671"/>
    </source>
</evidence>
<name>A0ABP8HF28_9BURK</name>